<dbReference type="Pfam" id="PF13181">
    <property type="entry name" value="TPR_8"/>
    <property type="match status" value="1"/>
</dbReference>
<evidence type="ECO:0000256" key="5">
    <source>
        <dbReference type="ARBA" id="ARBA00038253"/>
    </source>
</evidence>
<dbReference type="EMBL" id="CP012678">
    <property type="protein sequence ID" value="ALF60023.1"/>
    <property type="molecule type" value="Genomic_DNA"/>
</dbReference>
<evidence type="ECO:0000256" key="2">
    <source>
        <dbReference type="ARBA" id="ARBA00022490"/>
    </source>
</evidence>
<dbReference type="STRING" id="45610.AOC03_08205"/>
<evidence type="ECO:0000256" key="1">
    <source>
        <dbReference type="ARBA" id="ARBA00004496"/>
    </source>
</evidence>
<organism evidence="6 7">
    <name type="scientific">Psychrobacter urativorans</name>
    <dbReference type="NCBI Taxonomy" id="45610"/>
    <lineage>
        <taxon>Bacteria</taxon>
        <taxon>Pseudomonadati</taxon>
        <taxon>Pseudomonadota</taxon>
        <taxon>Gammaproteobacteria</taxon>
        <taxon>Moraxellales</taxon>
        <taxon>Moraxellaceae</taxon>
        <taxon>Psychrobacter</taxon>
    </lineage>
</organism>
<dbReference type="SUPFAM" id="SSF81901">
    <property type="entry name" value="HCP-like"/>
    <property type="match status" value="1"/>
</dbReference>
<dbReference type="InterPro" id="IPR051476">
    <property type="entry name" value="Bac_ResReg_Asp_Phosphatase"/>
</dbReference>
<dbReference type="PANTHER" id="PTHR46630:SF1">
    <property type="entry name" value="TETRATRICOPEPTIDE REPEAT PROTEIN 29"/>
    <property type="match status" value="1"/>
</dbReference>
<dbReference type="InterPro" id="IPR019734">
    <property type="entry name" value="TPR_rpt"/>
</dbReference>
<accession>A0A0M3V8Z1</accession>
<dbReference type="KEGG" id="pur:AOC03_08205"/>
<comment type="similarity">
    <text evidence="5">Belongs to the Rap family.</text>
</comment>
<dbReference type="AlphaFoldDB" id="A0A0M3V8Z1"/>
<dbReference type="GO" id="GO:0005737">
    <property type="term" value="C:cytoplasm"/>
    <property type="evidence" value="ECO:0007669"/>
    <property type="project" value="UniProtKB-SubCell"/>
</dbReference>
<dbReference type="Proteomes" id="UP000059847">
    <property type="component" value="Chromosome"/>
</dbReference>
<evidence type="ECO:0000313" key="6">
    <source>
        <dbReference type="EMBL" id="ALF60023.1"/>
    </source>
</evidence>
<dbReference type="SMART" id="SM00028">
    <property type="entry name" value="TPR"/>
    <property type="match status" value="5"/>
</dbReference>
<keyword evidence="2" id="KW-0963">Cytoplasm</keyword>
<keyword evidence="3" id="KW-0677">Repeat</keyword>
<proteinExistence type="inferred from homology"/>
<name>A0A0M3V8Z1_9GAMM</name>
<dbReference type="Gene3D" id="1.25.40.10">
    <property type="entry name" value="Tetratricopeptide repeat domain"/>
    <property type="match status" value="1"/>
</dbReference>
<evidence type="ECO:0000313" key="7">
    <source>
        <dbReference type="Proteomes" id="UP000059847"/>
    </source>
</evidence>
<dbReference type="PANTHER" id="PTHR46630">
    <property type="entry name" value="TETRATRICOPEPTIDE REPEAT PROTEIN 29"/>
    <property type="match status" value="1"/>
</dbReference>
<evidence type="ECO:0000256" key="4">
    <source>
        <dbReference type="ARBA" id="ARBA00022803"/>
    </source>
</evidence>
<keyword evidence="7" id="KW-1185">Reference proteome</keyword>
<keyword evidence="4" id="KW-0802">TPR repeat</keyword>
<reference evidence="6 7" key="1">
    <citation type="submission" date="2015-09" db="EMBL/GenBank/DDBJ databases">
        <title>Complete genome of Psychrobacter urativorans R10.10B.</title>
        <authorList>
            <person name="See-Too W.S."/>
            <person name="Chan K.G."/>
        </authorList>
    </citation>
    <scope>NUCLEOTIDE SEQUENCE [LARGE SCALE GENOMIC DNA]</scope>
    <source>
        <strain evidence="6 7">R10.10B</strain>
    </source>
</reference>
<protein>
    <submittedName>
        <fullName evidence="6">Uncharacterized protein</fullName>
    </submittedName>
</protein>
<dbReference type="InterPro" id="IPR011990">
    <property type="entry name" value="TPR-like_helical_dom_sf"/>
</dbReference>
<gene>
    <name evidence="6" type="ORF">AOC03_08205</name>
</gene>
<evidence type="ECO:0000256" key="3">
    <source>
        <dbReference type="ARBA" id="ARBA00022737"/>
    </source>
</evidence>
<dbReference type="SUPFAM" id="SSF48452">
    <property type="entry name" value="TPR-like"/>
    <property type="match status" value="1"/>
</dbReference>
<sequence>MDIDDLKDLDKEIRKEIEGLQRVTREQYGGKKFAQTQYIIGKTLLLNGEIGEAINTLENIQRLDDSVCYVLAQMHIGEILYNKNDFDGAQQSWSKIQKEDSLKLYGIFQTKISDILVRKNKTNDALLVLKNILELDDIENCSRAQLKIGYILKDTGNYEEAVSYWSKIKKKDNAIYYVLSQLEIGEILRVEGELDKALNIFREIYKSSSENLESLVRFRIGQVYIEKGDTREASKFLEDIERSQDLYVYAMAKIEIGKILKESGNIDGALDAWYDFKKEDNNKAYSVARLLIGDALVEKNSIDEALEAWRSIDQVDSLAEYMKCQMKIGTTLIDNEEKNEIMKAKSAFEVASEYYPYESSRYIKICNLLVNDKEGVGRFLLKLLRQTIETIDLLTLDFNNSMNVSKYPERKLAHYTSTFTMDKLLNIENEKGKASSFRLNTVSNFNDPSEGHLLNSYLNDIKEGKFYAPDFDKKFHAFVSCFTFNHDSLNQFRLYGKENNKEASGVSFVFKKEFFQSKSLLGGISLLSPTTNIQTPNGGFEIIEDNQSHIDFKNMHVDRYPVIRCIYIEPVSEYVQLAQRNQLTFYREFEAEENPEEKWKIYEKMIDDKTKKVVESLKTLRTTYRTIKDKYSGSFETNSILIDEILLPLKYLIKHSAFQEEQECRMIHITSLKDPKVKMDFGKFLYVEYEANVKAHLDKIYIAPAATQYQPYLAKLLCNTDVKIELSNNPYRQT</sequence>
<comment type="subcellular location">
    <subcellularLocation>
        <location evidence="1">Cytoplasm</location>
    </subcellularLocation>
</comment>